<keyword evidence="1" id="KW-0175">Coiled coil</keyword>
<feature type="coiled-coil region" evidence="1">
    <location>
        <begin position="1236"/>
        <end position="1298"/>
    </location>
</feature>
<accession>A0AAG5DI24</accession>
<evidence type="ECO:0000256" key="1">
    <source>
        <dbReference type="SAM" id="Coils"/>
    </source>
</evidence>
<evidence type="ECO:0000256" key="2">
    <source>
        <dbReference type="SAM" id="MobiDB-lite"/>
    </source>
</evidence>
<reference evidence="3" key="1">
    <citation type="submission" date="2024-04" db="UniProtKB">
        <authorList>
            <consortium name="EnsemblMetazoa"/>
        </authorList>
    </citation>
    <scope>IDENTIFICATION</scope>
    <source>
        <strain evidence="3">EBRO</strain>
    </source>
</reference>
<feature type="region of interest" description="Disordered" evidence="2">
    <location>
        <begin position="1549"/>
        <end position="1574"/>
    </location>
</feature>
<name>A0AAG5DI24_ANOAO</name>
<sequence length="1668" mass="191439">MADEQANPTSETYWRRVVFKWVKCSALIPSEQFNNSIENIRLHSAFDAFKSKTVATYPIEENTIIEFVRVHFPDFELELDEIYGIPKYDNVYIFSLMLYFSCVRWSIPYFQNVCKGFDEQHQYSVKTFLNSFVVDCDQKIRIDRNFLDAAITKATSSARHVGGKPSKLKQMNSSDAQIFSSTPVHKLEMKKPSPHSPKTEWKMNSLKHLLDSVRSENFSLETQNEKLAQRIKQLNDDKQRYLIKIKAMQLTEQLSDDSSLKQQSESNDRMNDHFRKQLEEKDALIEMLQDEISKAKETACMEMERISVVKTNNLCLKRDIQYLENSIETLNQELSKQNDINVLQIEIINDLRRFIRENRLTYSETLAEPLECSFECFEKFVENYSADNSRCLEPENLASTVVEVKLKDQEKENERLLGEIEKQMFEIKLLKEDHHREKVEINAMVTELQKSLTDSTESKKYLEGAIEQQKATIKRQDEELANVNARFVQLMDNIQALKVEEQNQLATALEKQEAKVKQQKEDHKRKEAEMNAKTTELQRSLDEVESTRKQLQEALEKEVMKTSELSLQLENLAKQHVEDCKREDAEANQKVAELRKSLAEMVESKSQLAEALEKQEAKVAQQDEVLKCKEAEMNAKTAELQRSLDEVESTRKQLQEALEKEVMKTSELSLQLENLAKQHVEDCKREHADANEKVAELQKSLAEMVESKSQLAEALEKQEAKVAQQDEVRKCKEAEMNAKTAELQRSLDEVESTRKQLQEALEKEVMKTSELSLQLENLAKQHVEDRKREHAEANEKVAELRKSLAEMVESKSQLAEALEKQEAKVAQQDEVRKCKEAEMNAKTAELQRSLDEVESTRKQLQEALEKEAMKTSELSLQLENLAKQHVEDRKREHADANEKVAELQKSLAEMVESKSQLAEALEKQEAKVAQQDEARKCKEAEMNAKTAELQRSLDEVESTRKQLQEALEKEVMKTSELSLQLENLAKQHVEDRKREHAEANEKVAELRKSLAEMVESKSQLAEALEKQEAKVAQQDEARKCKEAEMNAKTAELQRSLDEVESTRKQLQEALEKEVMKTSELSLQLENLAKQHVEDRKREHADVNEKVAELQKSLAEMVESKSQLAEALEKQEAKVVQQDEARKCKEAEMNAKTAELQRSLDEVESTRKQLQEALEKEVMKTSELGLQLENLAKQHVEACNMKDEMIEKSDELSSQCEMVKTRSADLESQCIKLLKKVSTQNEEISALKTDLEQMSSENQIQQTERMQGTVTVSELQKAVEEKESQLQALAKENDEKRQMYEKCHSDNEILCAKLYMARSELTTKGEAWAKDRSSLQEVIEKTKKAYEAKVREARIEFEDKMERMKERMKDLHKEAKFKLEREKEELIATVEQSYKKRLESMEVRCATLQKQVAEMNERDLQNRKQNQLLQTKLKTLEENKSERKSLLLPPPAQARLRCNLKMEDEEGELFNNMYLADLQSSRCVSPMPSEGGFERFSELMRRNSMRLPHLRTHYAALAPDGDLPADDTRENVSTTFDDSSTGLITRRKVSGITSYKRPGPPTPSKKAGRLSLSGALPGVGSEVQYKEALQDSNVNAGGEGSTAGGSGSLAVAAAAEHGQASSGCRTSRTKTPGKFKQMLSSSNLLSNFQRDENTSPRRRVSWFNKSKKI</sequence>
<feature type="coiled-coil region" evidence="1">
    <location>
        <begin position="210"/>
        <end position="340"/>
    </location>
</feature>
<dbReference type="Proteomes" id="UP000075880">
    <property type="component" value="Unassembled WGS sequence"/>
</dbReference>
<evidence type="ECO:0000313" key="4">
    <source>
        <dbReference type="Proteomes" id="UP000075880"/>
    </source>
</evidence>
<protein>
    <submittedName>
        <fullName evidence="3">Uncharacterized protein</fullName>
    </submittedName>
</protein>
<feature type="compositionally biased region" description="Basic and acidic residues" evidence="2">
    <location>
        <begin position="514"/>
        <end position="530"/>
    </location>
</feature>
<feature type="region of interest" description="Disordered" evidence="2">
    <location>
        <begin position="1592"/>
        <end position="1633"/>
    </location>
</feature>
<organism evidence="3 4">
    <name type="scientific">Anopheles atroparvus</name>
    <name type="common">European mosquito</name>
    <dbReference type="NCBI Taxonomy" id="41427"/>
    <lineage>
        <taxon>Eukaryota</taxon>
        <taxon>Metazoa</taxon>
        <taxon>Ecdysozoa</taxon>
        <taxon>Arthropoda</taxon>
        <taxon>Hexapoda</taxon>
        <taxon>Insecta</taxon>
        <taxon>Pterygota</taxon>
        <taxon>Neoptera</taxon>
        <taxon>Endopterygota</taxon>
        <taxon>Diptera</taxon>
        <taxon>Nematocera</taxon>
        <taxon>Culicoidea</taxon>
        <taxon>Culicidae</taxon>
        <taxon>Anophelinae</taxon>
        <taxon>Anopheles</taxon>
    </lineage>
</organism>
<feature type="coiled-coil region" evidence="1">
    <location>
        <begin position="1335"/>
        <end position="1417"/>
    </location>
</feature>
<proteinExistence type="predicted"/>
<feature type="compositionally biased region" description="Gly residues" evidence="2">
    <location>
        <begin position="1596"/>
        <end position="1606"/>
    </location>
</feature>
<feature type="region of interest" description="Disordered" evidence="2">
    <location>
        <begin position="1645"/>
        <end position="1668"/>
    </location>
</feature>
<feature type="region of interest" description="Disordered" evidence="2">
    <location>
        <begin position="514"/>
        <end position="537"/>
    </location>
</feature>
<dbReference type="EnsemblMetazoa" id="ENSAATROPT011986">
    <property type="protein sequence ID" value="ENSAATROPP010862"/>
    <property type="gene ID" value="ENSAATROPG009757"/>
</dbReference>
<feature type="compositionally biased region" description="Low complexity" evidence="2">
    <location>
        <begin position="1607"/>
        <end position="1617"/>
    </location>
</feature>
<evidence type="ECO:0000313" key="3">
    <source>
        <dbReference type="EnsemblMetazoa" id="ENSAATROPP010862"/>
    </source>
</evidence>
<feature type="compositionally biased region" description="Basic residues" evidence="2">
    <location>
        <begin position="1655"/>
        <end position="1668"/>
    </location>
</feature>
<keyword evidence="4" id="KW-1185">Reference proteome</keyword>